<dbReference type="EMBL" id="JAOTJC010000004">
    <property type="protein sequence ID" value="MCU7553198.1"/>
    <property type="molecule type" value="Genomic_DNA"/>
</dbReference>
<organism evidence="1 2">
    <name type="scientific">Alteromonas salexigens</name>
    <dbReference type="NCBI Taxonomy" id="2982530"/>
    <lineage>
        <taxon>Bacteria</taxon>
        <taxon>Pseudomonadati</taxon>
        <taxon>Pseudomonadota</taxon>
        <taxon>Gammaproteobacteria</taxon>
        <taxon>Alteromonadales</taxon>
        <taxon>Alteromonadaceae</taxon>
        <taxon>Alteromonas/Salinimonas group</taxon>
        <taxon>Alteromonas</taxon>
    </lineage>
</organism>
<accession>A0ABT2VL65</accession>
<evidence type="ECO:0000313" key="1">
    <source>
        <dbReference type="EMBL" id="MCU7553198.1"/>
    </source>
</evidence>
<protein>
    <submittedName>
        <fullName evidence="1">DUF1439 domain-containing protein</fullName>
    </submittedName>
</protein>
<evidence type="ECO:0000313" key="2">
    <source>
        <dbReference type="Proteomes" id="UP001209257"/>
    </source>
</evidence>
<dbReference type="Gene3D" id="3.15.10.40">
    <property type="entry name" value="Uncharacterised protein PF07273, DUF1439"/>
    <property type="match status" value="1"/>
</dbReference>
<dbReference type="Proteomes" id="UP001209257">
    <property type="component" value="Unassembled WGS sequence"/>
</dbReference>
<dbReference type="Pfam" id="PF07273">
    <property type="entry name" value="DUF1439"/>
    <property type="match status" value="1"/>
</dbReference>
<gene>
    <name evidence="1" type="ORF">OCL06_01145</name>
</gene>
<dbReference type="InterPro" id="IPR010835">
    <property type="entry name" value="DUF1439"/>
</dbReference>
<dbReference type="RefSeq" id="WP_262991900.1">
    <property type="nucleotide sequence ID" value="NZ_JAOTJC010000004.1"/>
</dbReference>
<name>A0ABT2VL65_9ALTE</name>
<proteinExistence type="predicted"/>
<reference evidence="2" key="1">
    <citation type="submission" date="2023-07" db="EMBL/GenBank/DDBJ databases">
        <title>Study on multiphase classification of strain Alteromonas salexigens isolated from the Yellow Sea.</title>
        <authorList>
            <person name="Sun L."/>
        </authorList>
    </citation>
    <scope>NUCLEOTIDE SEQUENCE [LARGE SCALE GENOMIC DNA]</scope>
    <source>
        <strain evidence="2">ASW11-19</strain>
    </source>
</reference>
<comment type="caution">
    <text evidence="1">The sequence shown here is derived from an EMBL/GenBank/DDBJ whole genome shotgun (WGS) entry which is preliminary data.</text>
</comment>
<sequence length="194" mass="21537">MHTHLMTLLRFGCCALMTLTLIGCSNIAELSRYTVSEEDIQRQLAGSITQLQEKVSVSGIPMTLNVDSMQVDIGPEGRDVIQLGTSATASVNVFGIEYPATVRLMLEGKPVYNAEKKAVYVHNLALLDSEIEANGYRGNLAPVSDRLMMLVNSYLQRTPVYELDTSKQLIRYLSELPVELRIEQDQLVFAPVSK</sequence>
<keyword evidence="2" id="KW-1185">Reference proteome</keyword>